<dbReference type="InterPro" id="IPR002937">
    <property type="entry name" value="Amino_oxidase"/>
</dbReference>
<comment type="similarity">
    <text evidence="1">Belongs to the flavin monoamine oxidase family.</text>
</comment>
<comment type="caution">
    <text evidence="3">The sequence shown here is derived from an EMBL/GenBank/DDBJ whole genome shotgun (WGS) entry which is preliminary data.</text>
</comment>
<dbReference type="SUPFAM" id="SSF54373">
    <property type="entry name" value="FAD-linked reductases, C-terminal domain"/>
    <property type="match status" value="1"/>
</dbReference>
<dbReference type="EMBL" id="JNSL01000011">
    <property type="protein sequence ID" value="KGA21215.1"/>
    <property type="molecule type" value="Genomic_DNA"/>
</dbReference>
<dbReference type="PANTHER" id="PTHR43563">
    <property type="entry name" value="AMINE OXIDASE"/>
    <property type="match status" value="1"/>
</dbReference>
<dbReference type="Pfam" id="PF01593">
    <property type="entry name" value="Amino_oxidase"/>
    <property type="match status" value="1"/>
</dbReference>
<dbReference type="Gene3D" id="3.50.50.60">
    <property type="entry name" value="FAD/NAD(P)-binding domain"/>
    <property type="match status" value="2"/>
</dbReference>
<dbReference type="Pfam" id="PF13450">
    <property type="entry name" value="NAD_binding_8"/>
    <property type="match status" value="1"/>
</dbReference>
<proteinExistence type="inferred from homology"/>
<organism evidence="3">
    <name type="scientific">freshwater metagenome</name>
    <dbReference type="NCBI Taxonomy" id="449393"/>
    <lineage>
        <taxon>unclassified sequences</taxon>
        <taxon>metagenomes</taxon>
        <taxon>ecological metagenomes</taxon>
    </lineage>
</organism>
<dbReference type="GO" id="GO:0016491">
    <property type="term" value="F:oxidoreductase activity"/>
    <property type="evidence" value="ECO:0007669"/>
    <property type="project" value="InterPro"/>
</dbReference>
<name>A0A094QAF6_9ZZZZ</name>
<dbReference type="AlphaFoldDB" id="A0A094QAF6"/>
<reference evidence="3" key="1">
    <citation type="submission" date="2014-06" db="EMBL/GenBank/DDBJ databases">
        <title>Key roles for freshwater Actinobacteria revealed by deep metagenomic sequencing.</title>
        <authorList>
            <person name="Ghai R."/>
            <person name="Mizuno C.M."/>
            <person name="Picazo A."/>
            <person name="Camacho A."/>
            <person name="Rodriguez-Valera F."/>
        </authorList>
    </citation>
    <scope>NUCLEOTIDE SEQUENCE</scope>
</reference>
<evidence type="ECO:0000259" key="2">
    <source>
        <dbReference type="Pfam" id="PF01593"/>
    </source>
</evidence>
<evidence type="ECO:0000313" key="3">
    <source>
        <dbReference type="EMBL" id="KGA21215.1"/>
    </source>
</evidence>
<dbReference type="PANTHER" id="PTHR43563:SF14">
    <property type="entry name" value="AMINE OXIDASE"/>
    <property type="match status" value="1"/>
</dbReference>
<feature type="domain" description="Amine oxidase" evidence="2">
    <location>
        <begin position="101"/>
        <end position="337"/>
    </location>
</feature>
<gene>
    <name evidence="3" type="ORF">GM51_3160</name>
</gene>
<dbReference type="InterPro" id="IPR036188">
    <property type="entry name" value="FAD/NAD-bd_sf"/>
</dbReference>
<dbReference type="InterPro" id="IPR050703">
    <property type="entry name" value="Flavin_MAO"/>
</dbReference>
<evidence type="ECO:0000256" key="1">
    <source>
        <dbReference type="ARBA" id="ARBA00005995"/>
    </source>
</evidence>
<dbReference type="SUPFAM" id="SSF51905">
    <property type="entry name" value="FAD/NAD(P)-binding domain"/>
    <property type="match status" value="1"/>
</dbReference>
<accession>A0A094QAF6</accession>
<sequence length="339" mass="36529">MAQSTDVVIVGAGASGLRLAGILQRAGIDSKILEGRDRIGGRLLTVDPGIDLGASWFWQNEKDVLEVISESDILTFPQHAAGNMMFQIPGSVKQLEGNPLDQQAWRIIGGMQSLVSTLAQALSPKTIKLSTSVTGIEFKNEITVNTNQGDWLAKHIVLALPPVTALANITFTPELPADLVKVAKQTPVWMGAITKVVAIYDSPFWRSKGLAGSAMSHVGPLREIHDISDEKATFGALFGFSRGEVVEHEVIAQLVELFGAQASSPRQLIVKNWSTSKFTSPPEVSDLNNYQLFGSAELRAPYFDGQLYFSSTETSIDAPGHIQGAFSAARRTANALLNT</sequence>
<protein>
    <recommendedName>
        <fullName evidence="2">Amine oxidase domain-containing protein</fullName>
    </recommendedName>
</protein>